<feature type="transmembrane region" description="Helical" evidence="7">
    <location>
        <begin position="22"/>
        <end position="42"/>
    </location>
</feature>
<reference evidence="8 9" key="1">
    <citation type="journal article" date="2018" name="Sci. Rep.">
        <title>A novel species of the marine cyanobacterium Acaryochloris with a unique pigment content and lifestyle.</title>
        <authorList>
            <person name="Partensky F."/>
            <person name="Six C."/>
            <person name="Ratin M."/>
            <person name="Garczarek L."/>
            <person name="Vaulot D."/>
            <person name="Probert I."/>
            <person name="Calteau A."/>
            <person name="Gourvil P."/>
            <person name="Marie D."/>
            <person name="Grebert T."/>
            <person name="Bouchier C."/>
            <person name="Le Panse S."/>
            <person name="Gachenot M."/>
            <person name="Rodriguez F."/>
            <person name="Garrido J.L."/>
        </authorList>
    </citation>
    <scope>NUCLEOTIDE SEQUENCE [LARGE SCALE GENOMIC DNA]</scope>
    <source>
        <strain evidence="8 9">RCC1774</strain>
    </source>
</reference>
<feature type="transmembrane region" description="Helical" evidence="7">
    <location>
        <begin position="253"/>
        <end position="271"/>
    </location>
</feature>
<keyword evidence="5 7" id="KW-0472">Membrane</keyword>
<feature type="transmembrane region" description="Helical" evidence="7">
    <location>
        <begin position="228"/>
        <end position="247"/>
    </location>
</feature>
<evidence type="ECO:0000256" key="4">
    <source>
        <dbReference type="ARBA" id="ARBA00022989"/>
    </source>
</evidence>
<keyword evidence="3 6" id="KW-0812">Transmembrane</keyword>
<name>A0A2W1JBI5_9CYAN</name>
<dbReference type="Pfam" id="PF00950">
    <property type="entry name" value="ABC-3"/>
    <property type="match status" value="1"/>
</dbReference>
<dbReference type="SUPFAM" id="SSF81345">
    <property type="entry name" value="ABC transporter involved in vitamin B12 uptake, BtuC"/>
    <property type="match status" value="1"/>
</dbReference>
<keyword evidence="9" id="KW-1185">Reference proteome</keyword>
<evidence type="ECO:0000256" key="6">
    <source>
        <dbReference type="RuleBase" id="RU003943"/>
    </source>
</evidence>
<dbReference type="GO" id="GO:0055085">
    <property type="term" value="P:transmembrane transport"/>
    <property type="evidence" value="ECO:0007669"/>
    <property type="project" value="InterPro"/>
</dbReference>
<feature type="transmembrane region" description="Helical" evidence="7">
    <location>
        <begin position="141"/>
        <end position="159"/>
    </location>
</feature>
<dbReference type="InterPro" id="IPR037294">
    <property type="entry name" value="ABC_BtuC-like"/>
</dbReference>
<comment type="similarity">
    <text evidence="2 6">Belongs to the ABC-3 integral membrane protein family.</text>
</comment>
<protein>
    <submittedName>
        <fullName evidence="8">High-affinity zinc uptake system membrane protein ZnuB</fullName>
    </submittedName>
</protein>
<organism evidence="8 9">
    <name type="scientific">Acaryochloris thomasi RCC1774</name>
    <dbReference type="NCBI Taxonomy" id="1764569"/>
    <lineage>
        <taxon>Bacteria</taxon>
        <taxon>Bacillati</taxon>
        <taxon>Cyanobacteriota</taxon>
        <taxon>Cyanophyceae</taxon>
        <taxon>Acaryochloridales</taxon>
        <taxon>Acaryochloridaceae</taxon>
        <taxon>Acaryochloris</taxon>
        <taxon>Acaryochloris thomasi</taxon>
    </lineage>
</organism>
<evidence type="ECO:0000256" key="5">
    <source>
        <dbReference type="ARBA" id="ARBA00023136"/>
    </source>
</evidence>
<dbReference type="GO" id="GO:0043190">
    <property type="term" value="C:ATP-binding cassette (ABC) transporter complex"/>
    <property type="evidence" value="ECO:0007669"/>
    <property type="project" value="InterPro"/>
</dbReference>
<comment type="caution">
    <text evidence="8">The sequence shown here is derived from an EMBL/GenBank/DDBJ whole genome shotgun (WGS) entry which is preliminary data.</text>
</comment>
<dbReference type="Gene3D" id="1.10.3470.10">
    <property type="entry name" value="ABC transporter involved in vitamin B12 uptake, BtuC"/>
    <property type="match status" value="1"/>
</dbReference>
<keyword evidence="4 7" id="KW-1133">Transmembrane helix</keyword>
<dbReference type="EMBL" id="PQWO01000017">
    <property type="protein sequence ID" value="PZD71440.1"/>
    <property type="molecule type" value="Genomic_DNA"/>
</dbReference>
<evidence type="ECO:0000256" key="3">
    <source>
        <dbReference type="ARBA" id="ARBA00022692"/>
    </source>
</evidence>
<feature type="transmembrane region" description="Helical" evidence="7">
    <location>
        <begin position="72"/>
        <end position="89"/>
    </location>
</feature>
<feature type="transmembrane region" description="Helical" evidence="7">
    <location>
        <begin position="180"/>
        <end position="198"/>
    </location>
</feature>
<dbReference type="GO" id="GO:0010043">
    <property type="term" value="P:response to zinc ion"/>
    <property type="evidence" value="ECO:0007669"/>
    <property type="project" value="TreeGrafter"/>
</dbReference>
<dbReference type="OrthoDB" id="511359at2"/>
<dbReference type="PANTHER" id="PTHR30477:SF0">
    <property type="entry name" value="METAL TRANSPORT SYSTEM MEMBRANE PROTEIN TM_0125-RELATED"/>
    <property type="match status" value="1"/>
</dbReference>
<comment type="subcellular location">
    <subcellularLocation>
        <location evidence="6">Cell membrane</location>
        <topology evidence="6">Multi-pass membrane protein</topology>
    </subcellularLocation>
    <subcellularLocation>
        <location evidence="1">Membrane</location>
        <topology evidence="1">Multi-pass membrane protein</topology>
    </subcellularLocation>
</comment>
<dbReference type="AlphaFoldDB" id="A0A2W1JBI5"/>
<evidence type="ECO:0000256" key="2">
    <source>
        <dbReference type="ARBA" id="ARBA00008034"/>
    </source>
</evidence>
<gene>
    <name evidence="8" type="primary">znuB_2</name>
    <name evidence="8" type="ORF">C1752_06317</name>
</gene>
<feature type="transmembrane region" description="Helical" evidence="7">
    <location>
        <begin position="101"/>
        <end position="121"/>
    </location>
</feature>
<accession>A0A2W1JBI5</accession>
<evidence type="ECO:0000313" key="9">
    <source>
        <dbReference type="Proteomes" id="UP000248857"/>
    </source>
</evidence>
<dbReference type="RefSeq" id="WP_110988011.1">
    <property type="nucleotide sequence ID" value="NZ_CAWNWM010000017.1"/>
</dbReference>
<evidence type="ECO:0000313" key="8">
    <source>
        <dbReference type="EMBL" id="PZD71440.1"/>
    </source>
</evidence>
<dbReference type="InterPro" id="IPR001626">
    <property type="entry name" value="ABC_TroCD"/>
</dbReference>
<proteinExistence type="inferred from homology"/>
<sequence length="278" mass="29568">MSFASEIVRIADLFQLPFMQRAVLSGVLTGLAGGMLGSFTILRQLSFFSDALGHSALLGLSFAVLLGWNPTAVLLPFAVVFALGVTYLLERTQLWTDALLNIIYSSSLAIAVIVLSFTDTYKGGLHQLLFGDILAVRESDLIFSAVLLLACTLFIGLTLRTQMLITLHEPFAIARGVSVSFHRTTFIVLLALVVGIAIKAIGVLLISAFVVIPACASQLLSRRFSHHVVLSASLGAISAVVGMGLSATMNLPSGPSIVMAQLGLFLGAMIYPRLSRSS</sequence>
<evidence type="ECO:0000256" key="7">
    <source>
        <dbReference type="SAM" id="Phobius"/>
    </source>
</evidence>
<keyword evidence="6" id="KW-0813">Transport</keyword>
<dbReference type="PANTHER" id="PTHR30477">
    <property type="entry name" value="ABC-TRANSPORTER METAL-BINDING PROTEIN"/>
    <property type="match status" value="1"/>
</dbReference>
<feature type="transmembrane region" description="Helical" evidence="7">
    <location>
        <begin position="204"/>
        <end position="221"/>
    </location>
</feature>
<evidence type="ECO:0000256" key="1">
    <source>
        <dbReference type="ARBA" id="ARBA00004141"/>
    </source>
</evidence>
<dbReference type="Proteomes" id="UP000248857">
    <property type="component" value="Unassembled WGS sequence"/>
</dbReference>